<feature type="compositionally biased region" description="Low complexity" evidence="1">
    <location>
        <begin position="47"/>
        <end position="76"/>
    </location>
</feature>
<proteinExistence type="predicted"/>
<feature type="region of interest" description="Disordered" evidence="1">
    <location>
        <begin position="444"/>
        <end position="463"/>
    </location>
</feature>
<feature type="compositionally biased region" description="Low complexity" evidence="1">
    <location>
        <begin position="448"/>
        <end position="461"/>
    </location>
</feature>
<dbReference type="EMBL" id="JAGXEW010002336">
    <property type="protein sequence ID" value="KAK1118292.1"/>
    <property type="molecule type" value="Genomic_DNA"/>
</dbReference>
<evidence type="ECO:0000313" key="2">
    <source>
        <dbReference type="EMBL" id="KAK1118292.1"/>
    </source>
</evidence>
<feature type="non-terminal residue" evidence="2">
    <location>
        <position position="541"/>
    </location>
</feature>
<gene>
    <name evidence="2" type="ORF">AOXY_G38797</name>
</gene>
<dbReference type="Proteomes" id="UP001230051">
    <property type="component" value="Unassembled WGS sequence"/>
</dbReference>
<accession>A0AAD8CCT7</accession>
<feature type="region of interest" description="Disordered" evidence="1">
    <location>
        <begin position="313"/>
        <end position="344"/>
    </location>
</feature>
<sequence length="541" mass="59679">YCNYTLLEGRGGNFFITPYTACDVRVSDNCWQKGYMVIQCPTSAGQPTKAPTTTTTTWEPTKTTRTTAGEPTMTTIGKTTKAPTTVVCTASSMVVELPNEPLRLVKVLDQSNQWVAVIDAPKYCNYTLLQGRGGNFFITPYTACDVRILNNNYVLKIWYLATGGKKGYMVMTCPTGAGEPTKAPTTTWEPTKSTRPTKTTRTTAGEPTMTTIGKTTKAPTTVVCTASSMVVELPNEPLRLVKVLDQSNQWVAVLDAPKYCNYTLLQGRGGNFFITPYTACDVRILNNNYVLKIWYLTTAGKKGYMVMKCPTSAGEPTKAPTTTTTTWERTKPTRTPGIDTKTTMRTTGEEPTVVCTASSMVVELSKEPLVLVELLAESSKWVAVIDAPEDCNYTLIQSRERNLFKAPYTACDVKILNENYFLALRYTTIDGKVGYVQMECPTSAGEPTKATTNTTRQSTRTPPAPDVVCNSSGMMVELPKDLLDQVELLDYSNKWVVVNKAPVYCNYTLLQGSGRTLFITPYKACDVRILVIMGRERCGIF</sequence>
<reference evidence="2" key="1">
    <citation type="submission" date="2022-02" db="EMBL/GenBank/DDBJ databases">
        <title>Atlantic sturgeon de novo genome assembly.</title>
        <authorList>
            <person name="Stock M."/>
            <person name="Klopp C."/>
            <person name="Guiguen Y."/>
            <person name="Cabau C."/>
            <person name="Parinello H."/>
            <person name="Santidrian Yebra-Pimentel E."/>
            <person name="Kuhl H."/>
            <person name="Dirks R.P."/>
            <person name="Guessner J."/>
            <person name="Wuertz S."/>
            <person name="Du K."/>
            <person name="Schartl M."/>
        </authorList>
    </citation>
    <scope>NUCLEOTIDE SEQUENCE</scope>
    <source>
        <strain evidence="2">STURGEONOMICS-FGT-2020</strain>
        <tissue evidence="2">Whole blood</tissue>
    </source>
</reference>
<organism evidence="2 3">
    <name type="scientific">Acipenser oxyrinchus oxyrinchus</name>
    <dbReference type="NCBI Taxonomy" id="40147"/>
    <lineage>
        <taxon>Eukaryota</taxon>
        <taxon>Metazoa</taxon>
        <taxon>Chordata</taxon>
        <taxon>Craniata</taxon>
        <taxon>Vertebrata</taxon>
        <taxon>Euteleostomi</taxon>
        <taxon>Actinopterygii</taxon>
        <taxon>Chondrostei</taxon>
        <taxon>Acipenseriformes</taxon>
        <taxon>Acipenseridae</taxon>
        <taxon>Acipenser</taxon>
    </lineage>
</organism>
<feature type="region of interest" description="Disordered" evidence="1">
    <location>
        <begin position="179"/>
        <end position="212"/>
    </location>
</feature>
<keyword evidence="3" id="KW-1185">Reference proteome</keyword>
<feature type="compositionally biased region" description="Low complexity" evidence="1">
    <location>
        <begin position="190"/>
        <end position="212"/>
    </location>
</feature>
<dbReference type="AlphaFoldDB" id="A0AAD8CCT7"/>
<name>A0AAD8CCT7_ACIOX</name>
<feature type="region of interest" description="Disordered" evidence="1">
    <location>
        <begin position="46"/>
        <end position="76"/>
    </location>
</feature>
<feature type="compositionally biased region" description="Low complexity" evidence="1">
    <location>
        <begin position="315"/>
        <end position="327"/>
    </location>
</feature>
<protein>
    <submittedName>
        <fullName evidence="2">Uncharacterized protein</fullName>
    </submittedName>
</protein>
<comment type="caution">
    <text evidence="2">The sequence shown here is derived from an EMBL/GenBank/DDBJ whole genome shotgun (WGS) entry which is preliminary data.</text>
</comment>
<evidence type="ECO:0000256" key="1">
    <source>
        <dbReference type="SAM" id="MobiDB-lite"/>
    </source>
</evidence>
<evidence type="ECO:0000313" key="3">
    <source>
        <dbReference type="Proteomes" id="UP001230051"/>
    </source>
</evidence>